<feature type="compositionally biased region" description="Basic and acidic residues" evidence="1">
    <location>
        <begin position="390"/>
        <end position="400"/>
    </location>
</feature>
<feature type="region of interest" description="Disordered" evidence="1">
    <location>
        <begin position="190"/>
        <end position="445"/>
    </location>
</feature>
<dbReference type="InterPro" id="IPR047682">
    <property type="entry name" value="SepH-like"/>
</dbReference>
<dbReference type="AlphaFoldDB" id="A0A0C2GAA9"/>
<dbReference type="EMBL" id="JROO01000004">
    <property type="protein sequence ID" value="KII00329.1"/>
    <property type="molecule type" value="Genomic_DNA"/>
</dbReference>
<feature type="domain" description="DUF3071" evidence="2">
    <location>
        <begin position="1"/>
        <end position="170"/>
    </location>
</feature>
<dbReference type="Pfam" id="PF11268">
    <property type="entry name" value="DUF3071"/>
    <property type="match status" value="1"/>
</dbReference>
<evidence type="ECO:0000259" key="2">
    <source>
        <dbReference type="Pfam" id="PF11268"/>
    </source>
</evidence>
<evidence type="ECO:0000313" key="4">
    <source>
        <dbReference type="Proteomes" id="UP000031675"/>
    </source>
</evidence>
<proteinExistence type="predicted"/>
<dbReference type="STRING" id="183763.LP52_01865"/>
<name>A0A0C2GAA9_9ACTN</name>
<feature type="compositionally biased region" description="Low complexity" evidence="1">
    <location>
        <begin position="404"/>
        <end position="413"/>
    </location>
</feature>
<dbReference type="InterPro" id="IPR021421">
    <property type="entry name" value="DUF3071"/>
</dbReference>
<sequence length="445" mass="47897">MQELRLAAVSEDGTYLVLASAGRGTRFTLPVDDRLRAAVRGQFSRLGQDEIEVENPLRPKEIQARIRSGETAEAIADLSGIPIERVRWFESPVLQEREYVAQQAQRASVRRQGESAPGPVLGELIAERIGRHQLETGDAVWDSWKREDNTWQLRLVFYAGGEERVAHWVYEPRRRSVTPADEEALRFLTPEADEPLDLGPGSANVTPFVPRRQGPAPESLRPETGRAEPGRTQQDSGLRTTPTDPPRREEPTAPAAPAASAPPAAPERQAPVDPPQRSAPARTRITPDRAAPPAQEGTQESAPAAPQRREERPAPAQEAPAAESTPAAPVASAEAPEDTDRPERAEQPEQSERPAAGRASVQSAAPPAAQRHNAATQNAAPASAPEQEEPQDRSSARRPEPPVSAAAAGTAASGSGGSASRRKGRGRRASVPSWDEIMFGAKKSD</sequence>
<feature type="compositionally biased region" description="Basic and acidic residues" evidence="1">
    <location>
        <begin position="338"/>
        <end position="352"/>
    </location>
</feature>
<protein>
    <recommendedName>
        <fullName evidence="2">DUF3071 domain-containing protein</fullName>
    </recommendedName>
</protein>
<evidence type="ECO:0000313" key="3">
    <source>
        <dbReference type="EMBL" id="KII00329.1"/>
    </source>
</evidence>
<feature type="compositionally biased region" description="Basic and acidic residues" evidence="1">
    <location>
        <begin position="220"/>
        <end position="229"/>
    </location>
</feature>
<dbReference type="NCBIfam" id="NF040712">
    <property type="entry name" value="SepH"/>
    <property type="match status" value="1"/>
</dbReference>
<dbReference type="Proteomes" id="UP000031675">
    <property type="component" value="Unassembled WGS sequence"/>
</dbReference>
<feature type="compositionally biased region" description="Low complexity" evidence="1">
    <location>
        <begin position="358"/>
        <end position="385"/>
    </location>
</feature>
<reference evidence="4" key="1">
    <citation type="journal article" date="2015" name="Chem. Biol.">
        <title>Structure, bioactivity, and resistance mechanism of streptomonomicin, an unusual lasso Peptide from an understudied halophilic actinomycete.</title>
        <authorList>
            <person name="Metelev M."/>
            <person name="Tietz J.I."/>
            <person name="Melby J.O."/>
            <person name="Blair P.M."/>
            <person name="Zhu L."/>
            <person name="Livnat I."/>
            <person name="Severinov K."/>
            <person name="Mitchell D.A."/>
        </authorList>
    </citation>
    <scope>NUCLEOTIDE SEQUENCE [LARGE SCALE GENOMIC DNA]</scope>
    <source>
        <strain evidence="4">YIM 90003</strain>
    </source>
</reference>
<organism evidence="3 4">
    <name type="scientific">Streptomonospora alba</name>
    <dbReference type="NCBI Taxonomy" id="183763"/>
    <lineage>
        <taxon>Bacteria</taxon>
        <taxon>Bacillati</taxon>
        <taxon>Actinomycetota</taxon>
        <taxon>Actinomycetes</taxon>
        <taxon>Streptosporangiales</taxon>
        <taxon>Nocardiopsidaceae</taxon>
        <taxon>Streptomonospora</taxon>
    </lineage>
</organism>
<accession>A0A0C2GAA9</accession>
<dbReference type="RefSeq" id="WP_040270191.1">
    <property type="nucleotide sequence ID" value="NZ_JROO01000004.1"/>
</dbReference>
<feature type="compositionally biased region" description="Low complexity" evidence="1">
    <location>
        <begin position="314"/>
        <end position="334"/>
    </location>
</feature>
<keyword evidence="4" id="KW-1185">Reference proteome</keyword>
<evidence type="ECO:0000256" key="1">
    <source>
        <dbReference type="SAM" id="MobiDB-lite"/>
    </source>
</evidence>
<dbReference type="OrthoDB" id="5180791at2"/>
<comment type="caution">
    <text evidence="3">The sequence shown here is derived from an EMBL/GenBank/DDBJ whole genome shotgun (WGS) entry which is preliminary data.</text>
</comment>
<gene>
    <name evidence="3" type="ORF">LP52_01865</name>
</gene>
<feature type="compositionally biased region" description="Low complexity" evidence="1">
    <location>
        <begin position="252"/>
        <end position="271"/>
    </location>
</feature>